<keyword evidence="4" id="KW-1185">Reference proteome</keyword>
<sequence length="787" mass="84382">MRRWRLQAAEGLPDGANHPNKGGFGSHANIGTRLAPPGSKKGPGGGGGKGGAKAPVGKPNLMTKAAAAKYKTQSQINQLDQIRRETAAAEKQLREENAAMKDLQAQITSQAEDALARERAAVRLLEIERRKHEGHGGEQQQQNKARGDVLASEDDDAGEDDSKPYPVGAGPSRLIKELRLQVADPAGRAPAHAKEDQQHNHNETPPRQQPQQHHTASVSPARGRGGGYLSSVAAMYEGNDEAMRRLQEKERQRAAYRAELEEQVRQKQAQRAAENGGWRQRGRRMDGASAAAAAAPFQPIPEEGTVAPPNDEMDRRSPFDEQLAAEDDREYDDVQSRAAGTPYSAVSAAPTPRSNLASRDAGGLGPVSPHRAAVPQHSPASRPGGFLSSVAVMHLDHDEAARELREREEKQRAYALELEEQVRERKEREKRRKQELRELELKEDRELEEQARRAAKGYASSVPGLRMDDQRDVQGSRAGGNEDDSAEAAAPATPDRAAGGWPSSAQESERGYQRRGAPSPAPPTQVMARALPPPADSFGQPGGAASSNDAQDESIAGLMAGNAGDGDRHANALAAMPAAAAAAANGGIGPSGLDALARLLEQQAAEAAALRQEAKAAQREREAMRAEMEELKRMANANANANINVNANVAVANNPGKVYAPVRDSLDGFSVESVWVPANPQLAPFGTGFWEQARKSVSSHGVGDGPGGRGGGGARADEEARYAPAPRRDTHTSPAKPQARRRDGGGGDLRSELLENERRRKQLMKDKRAAKSKYGAGDRRKPPARWL</sequence>
<feature type="compositionally biased region" description="Basic and acidic residues" evidence="2">
    <location>
        <begin position="192"/>
        <end position="204"/>
    </location>
</feature>
<evidence type="ECO:0000313" key="4">
    <source>
        <dbReference type="Proteomes" id="UP000660262"/>
    </source>
</evidence>
<feature type="coiled-coil region" evidence="1">
    <location>
        <begin position="79"/>
        <end position="113"/>
    </location>
</feature>
<feature type="compositionally biased region" description="Low complexity" evidence="2">
    <location>
        <begin position="487"/>
        <end position="498"/>
    </location>
</feature>
<feature type="region of interest" description="Disordered" evidence="2">
    <location>
        <begin position="417"/>
        <end position="568"/>
    </location>
</feature>
<evidence type="ECO:0000256" key="2">
    <source>
        <dbReference type="SAM" id="MobiDB-lite"/>
    </source>
</evidence>
<evidence type="ECO:0000256" key="1">
    <source>
        <dbReference type="SAM" id="Coils"/>
    </source>
</evidence>
<keyword evidence="1" id="KW-0175">Coiled coil</keyword>
<feature type="compositionally biased region" description="Basic and acidic residues" evidence="2">
    <location>
        <begin position="715"/>
        <end position="731"/>
    </location>
</feature>
<feature type="compositionally biased region" description="Gly residues" evidence="2">
    <location>
        <begin position="702"/>
        <end position="714"/>
    </location>
</feature>
<dbReference type="Proteomes" id="UP000660262">
    <property type="component" value="Unassembled WGS sequence"/>
</dbReference>
<feature type="region of interest" description="Disordered" evidence="2">
    <location>
        <begin position="127"/>
        <end position="233"/>
    </location>
</feature>
<proteinExistence type="predicted"/>
<gene>
    <name evidence="3" type="ORF">PPROV_000587500</name>
</gene>
<feature type="compositionally biased region" description="Basic and acidic residues" evidence="2">
    <location>
        <begin position="740"/>
        <end position="769"/>
    </location>
</feature>
<feature type="compositionally biased region" description="Basic and acidic residues" evidence="2">
    <location>
        <begin position="435"/>
        <end position="452"/>
    </location>
</feature>
<feature type="region of interest" description="Disordered" evidence="2">
    <location>
        <begin position="1"/>
        <end position="58"/>
    </location>
</feature>
<protein>
    <submittedName>
        <fullName evidence="3">Uncharacterized protein</fullName>
    </submittedName>
</protein>
<reference evidence="3" key="1">
    <citation type="submission" date="2020-10" db="EMBL/GenBank/DDBJ databases">
        <title>Unveiling of a novel bifunctional photoreceptor, Dualchrome1, isolated from a cosmopolitan green alga.</title>
        <authorList>
            <person name="Suzuki S."/>
            <person name="Kawachi M."/>
        </authorList>
    </citation>
    <scope>NUCLEOTIDE SEQUENCE</scope>
    <source>
        <strain evidence="3">NIES 2893</strain>
    </source>
</reference>
<comment type="caution">
    <text evidence="3">The sequence shown here is derived from an EMBL/GenBank/DDBJ whole genome shotgun (WGS) entry which is preliminary data.</text>
</comment>
<feature type="coiled-coil region" evidence="1">
    <location>
        <begin position="593"/>
        <end position="644"/>
    </location>
</feature>
<feature type="region of interest" description="Disordered" evidence="2">
    <location>
        <begin position="695"/>
        <end position="787"/>
    </location>
</feature>
<dbReference type="AlphaFoldDB" id="A0A830HJT3"/>
<accession>A0A830HJT3</accession>
<dbReference type="EMBL" id="BNJQ01000015">
    <property type="protein sequence ID" value="GHP07132.1"/>
    <property type="molecule type" value="Genomic_DNA"/>
</dbReference>
<feature type="compositionally biased region" description="Acidic residues" evidence="2">
    <location>
        <begin position="323"/>
        <end position="333"/>
    </location>
</feature>
<evidence type="ECO:0000313" key="3">
    <source>
        <dbReference type="EMBL" id="GHP07132.1"/>
    </source>
</evidence>
<organism evidence="3 4">
    <name type="scientific">Pycnococcus provasolii</name>
    <dbReference type="NCBI Taxonomy" id="41880"/>
    <lineage>
        <taxon>Eukaryota</taxon>
        <taxon>Viridiplantae</taxon>
        <taxon>Chlorophyta</taxon>
        <taxon>Pseudoscourfieldiophyceae</taxon>
        <taxon>Pseudoscourfieldiales</taxon>
        <taxon>Pycnococcaceae</taxon>
        <taxon>Pycnococcus</taxon>
    </lineage>
</organism>
<name>A0A830HJT3_9CHLO</name>
<feature type="compositionally biased region" description="Gly residues" evidence="2">
    <location>
        <begin position="41"/>
        <end position="51"/>
    </location>
</feature>
<feature type="compositionally biased region" description="Basic and acidic residues" evidence="2">
    <location>
        <begin position="127"/>
        <end position="136"/>
    </location>
</feature>
<feature type="region of interest" description="Disordered" evidence="2">
    <location>
        <begin position="259"/>
        <end position="392"/>
    </location>
</feature>